<organism evidence="2 3">
    <name type="scientific">Fusarium longipes</name>
    <dbReference type="NCBI Taxonomy" id="694270"/>
    <lineage>
        <taxon>Eukaryota</taxon>
        <taxon>Fungi</taxon>
        <taxon>Dikarya</taxon>
        <taxon>Ascomycota</taxon>
        <taxon>Pezizomycotina</taxon>
        <taxon>Sordariomycetes</taxon>
        <taxon>Hypocreomycetidae</taxon>
        <taxon>Hypocreales</taxon>
        <taxon>Nectriaceae</taxon>
        <taxon>Fusarium</taxon>
    </lineage>
</organism>
<evidence type="ECO:0000313" key="2">
    <source>
        <dbReference type="EMBL" id="RGP80575.1"/>
    </source>
</evidence>
<dbReference type="PANTHER" id="PTHR46082">
    <property type="entry name" value="ATP/GTP-BINDING PROTEIN-RELATED"/>
    <property type="match status" value="1"/>
</dbReference>
<dbReference type="InterPro" id="IPR053137">
    <property type="entry name" value="NLR-like"/>
</dbReference>
<dbReference type="InterPro" id="IPR000845">
    <property type="entry name" value="Nucleoside_phosphorylase_d"/>
</dbReference>
<keyword evidence="3" id="KW-1185">Reference proteome</keyword>
<dbReference type="SUPFAM" id="SSF53167">
    <property type="entry name" value="Purine and uridine phosphorylases"/>
    <property type="match status" value="1"/>
</dbReference>
<dbReference type="PANTHER" id="PTHR46082:SF11">
    <property type="entry name" value="AAA+ ATPASE DOMAIN-CONTAINING PROTEIN-RELATED"/>
    <property type="match status" value="1"/>
</dbReference>
<name>A0A395T8N4_9HYPO</name>
<protein>
    <submittedName>
        <fullName evidence="2">Purine and uridine phosphorylase</fullName>
    </submittedName>
</protein>
<dbReference type="OrthoDB" id="1577640at2759"/>
<dbReference type="AlphaFoldDB" id="A0A395T8N4"/>
<accession>A0A395T8N4</accession>
<sequence length="325" mass="35830">MSDPLSYTIGWITALKTEYVAAQVFLDERHPEPRCRSPGDANHYTLGRIGDHNVVITVLPTGRYGLNSATMVAADLRHSFPNVNACLLVGIAGGAPSHKNDIRLGDVVVGTPGNGHGGVFQYDFGRSVQQQDFLSTQHLDQPPMVLQEAAKRLRAQYSTKGHQLHNAVNAVLNKYPRLQREYGRPSDPDQLYLTSYLHTDKEDSTCPQDCGNDPSNLVARPQRTRGELDPSIHYGLIASGNTLCRDAELRDRISAERDILCFEMEAAGVVNLIPCLVIRGICDYSDTHKNKDWQGYAAMTAAAYAHDLLKNVPQSRGKYGRVMSG</sequence>
<feature type="domain" description="Nucleoside phosphorylase" evidence="1">
    <location>
        <begin position="10"/>
        <end position="170"/>
    </location>
</feature>
<evidence type="ECO:0000313" key="3">
    <source>
        <dbReference type="Proteomes" id="UP000266234"/>
    </source>
</evidence>
<dbReference type="GO" id="GO:0003824">
    <property type="term" value="F:catalytic activity"/>
    <property type="evidence" value="ECO:0007669"/>
    <property type="project" value="InterPro"/>
</dbReference>
<dbReference type="GO" id="GO:0009116">
    <property type="term" value="P:nucleoside metabolic process"/>
    <property type="evidence" value="ECO:0007669"/>
    <property type="project" value="InterPro"/>
</dbReference>
<evidence type="ECO:0000259" key="1">
    <source>
        <dbReference type="Pfam" id="PF01048"/>
    </source>
</evidence>
<dbReference type="InterPro" id="IPR035994">
    <property type="entry name" value="Nucleoside_phosphorylase_sf"/>
</dbReference>
<comment type="caution">
    <text evidence="2">The sequence shown here is derived from an EMBL/GenBank/DDBJ whole genome shotgun (WGS) entry which is preliminary data.</text>
</comment>
<dbReference type="Proteomes" id="UP000266234">
    <property type="component" value="Unassembled WGS sequence"/>
</dbReference>
<dbReference type="Gene3D" id="3.40.50.1580">
    <property type="entry name" value="Nucleoside phosphorylase domain"/>
    <property type="match status" value="1"/>
</dbReference>
<reference evidence="2 3" key="1">
    <citation type="journal article" date="2018" name="PLoS Pathog.">
        <title>Evolution of structural diversity of trichothecenes, a family of toxins produced by plant pathogenic and entomopathogenic fungi.</title>
        <authorList>
            <person name="Proctor R.H."/>
            <person name="McCormick S.P."/>
            <person name="Kim H.S."/>
            <person name="Cardoza R.E."/>
            <person name="Stanley A.M."/>
            <person name="Lindo L."/>
            <person name="Kelly A."/>
            <person name="Brown D.W."/>
            <person name="Lee T."/>
            <person name="Vaughan M.M."/>
            <person name="Alexander N.J."/>
            <person name="Busman M."/>
            <person name="Gutierrez S."/>
        </authorList>
    </citation>
    <scope>NUCLEOTIDE SEQUENCE [LARGE SCALE GENOMIC DNA]</scope>
    <source>
        <strain evidence="2 3">NRRL 20695</strain>
    </source>
</reference>
<gene>
    <name evidence="2" type="ORF">FLONG3_1314</name>
</gene>
<dbReference type="EMBL" id="PXOG01000028">
    <property type="protein sequence ID" value="RGP80575.1"/>
    <property type="molecule type" value="Genomic_DNA"/>
</dbReference>
<proteinExistence type="predicted"/>
<dbReference type="STRING" id="694270.A0A395T8N4"/>
<dbReference type="Pfam" id="PF01048">
    <property type="entry name" value="PNP_UDP_1"/>
    <property type="match status" value="1"/>
</dbReference>